<protein>
    <recommendedName>
        <fullName evidence="3">Protein kilB</fullName>
    </recommendedName>
</protein>
<proteinExistence type="predicted"/>
<dbReference type="RefSeq" id="WP_197990327.1">
    <property type="nucleotide sequence ID" value="NZ_JACYXC010000001.1"/>
</dbReference>
<evidence type="ECO:0000313" key="2">
    <source>
        <dbReference type="Proteomes" id="UP000807371"/>
    </source>
</evidence>
<keyword evidence="2" id="KW-1185">Reference proteome</keyword>
<dbReference type="Proteomes" id="UP000807371">
    <property type="component" value="Unassembled WGS sequence"/>
</dbReference>
<gene>
    <name evidence="1" type="ORF">IHE55_20365</name>
</gene>
<name>A0ABS0NP63_9ACTN</name>
<organism evidence="1 2">
    <name type="scientific">Streptomyces pactum</name>
    <dbReference type="NCBI Taxonomy" id="68249"/>
    <lineage>
        <taxon>Bacteria</taxon>
        <taxon>Bacillati</taxon>
        <taxon>Actinomycetota</taxon>
        <taxon>Actinomycetes</taxon>
        <taxon>Kitasatosporales</taxon>
        <taxon>Streptomycetaceae</taxon>
        <taxon>Streptomyces</taxon>
    </lineage>
</organism>
<comment type="caution">
    <text evidence="1">The sequence shown here is derived from an EMBL/GenBank/DDBJ whole genome shotgun (WGS) entry which is preliminary data.</text>
</comment>
<sequence>MDAALSTLIAVAGTLLGAVATHVFQRKADRRAQSFAAQQQLRAERMAVYSDFAGAVTEFRRGQQDRWHRRNEDPHGDAAFEARVEAHRLRGLALQALFRVQLISSSQRITDAAEHVYELTSDIHEAANRNELSAKGAEARQELANFVQLAARDVR</sequence>
<evidence type="ECO:0000313" key="1">
    <source>
        <dbReference type="EMBL" id="MBH5336989.1"/>
    </source>
</evidence>
<evidence type="ECO:0008006" key="3">
    <source>
        <dbReference type="Google" id="ProtNLM"/>
    </source>
</evidence>
<reference evidence="1 2" key="1">
    <citation type="submission" date="2020-09" db="EMBL/GenBank/DDBJ databases">
        <title>Biosynthesis of the nuclear factor of activated T cells inhibitor NFAT-133 and its congeners in Streptomyces pactum.</title>
        <authorList>
            <person name="Zhou W."/>
            <person name="Posri P."/>
            <person name="Abugrain M.E."/>
            <person name="Weisberg A.J."/>
            <person name="Chang J.H."/>
            <person name="Mahmud T."/>
        </authorList>
    </citation>
    <scope>NUCLEOTIDE SEQUENCE [LARGE SCALE GENOMIC DNA]</scope>
    <source>
        <strain evidence="1 2">ATCC 27456</strain>
    </source>
</reference>
<accession>A0ABS0NP63</accession>
<dbReference type="EMBL" id="JACYXC010000001">
    <property type="protein sequence ID" value="MBH5336989.1"/>
    <property type="molecule type" value="Genomic_DNA"/>
</dbReference>